<gene>
    <name evidence="10" type="ORF">CSSPTR1EN2_LOCUS18608</name>
</gene>
<dbReference type="EMBL" id="OZ019897">
    <property type="protein sequence ID" value="CAK9227176.1"/>
    <property type="molecule type" value="Genomic_DNA"/>
</dbReference>
<evidence type="ECO:0000259" key="9">
    <source>
        <dbReference type="PROSITE" id="PS50893"/>
    </source>
</evidence>
<accession>A0ABP0UQ01</accession>
<evidence type="ECO:0000256" key="7">
    <source>
        <dbReference type="SAM" id="MobiDB-lite"/>
    </source>
</evidence>
<keyword evidence="11" id="KW-1185">Reference proteome</keyword>
<dbReference type="Gene3D" id="3.40.50.300">
    <property type="entry name" value="P-loop containing nucleotide triphosphate hydrolases"/>
    <property type="match status" value="1"/>
</dbReference>
<evidence type="ECO:0000256" key="1">
    <source>
        <dbReference type="ARBA" id="ARBA00004141"/>
    </source>
</evidence>
<feature type="transmembrane region" description="Helical" evidence="8">
    <location>
        <begin position="482"/>
        <end position="503"/>
    </location>
</feature>
<feature type="compositionally biased region" description="Pro residues" evidence="7">
    <location>
        <begin position="1"/>
        <end position="10"/>
    </location>
</feature>
<keyword evidence="6 8" id="KW-0472">Membrane</keyword>
<feature type="region of interest" description="Disordered" evidence="7">
    <location>
        <begin position="1"/>
        <end position="33"/>
    </location>
</feature>
<dbReference type="Pfam" id="PF00005">
    <property type="entry name" value="ABC_tran"/>
    <property type="match status" value="1"/>
</dbReference>
<reference evidence="10" key="1">
    <citation type="submission" date="2024-02" db="EMBL/GenBank/DDBJ databases">
        <authorList>
            <consortium name="ELIXIR-Norway"/>
            <consortium name="Elixir Norway"/>
        </authorList>
    </citation>
    <scope>NUCLEOTIDE SEQUENCE</scope>
</reference>
<feature type="transmembrane region" description="Helical" evidence="8">
    <location>
        <begin position="589"/>
        <end position="613"/>
    </location>
</feature>
<evidence type="ECO:0000256" key="5">
    <source>
        <dbReference type="ARBA" id="ARBA00022989"/>
    </source>
</evidence>
<feature type="transmembrane region" description="Helical" evidence="8">
    <location>
        <begin position="620"/>
        <end position="641"/>
    </location>
</feature>
<dbReference type="SUPFAM" id="SSF52540">
    <property type="entry name" value="P-loop containing nucleoside triphosphate hydrolases"/>
    <property type="match status" value="1"/>
</dbReference>
<proteinExistence type="inferred from homology"/>
<dbReference type="PANTHER" id="PTHR48042">
    <property type="entry name" value="ABC TRANSPORTER G FAMILY MEMBER 11"/>
    <property type="match status" value="1"/>
</dbReference>
<dbReference type="PANTHER" id="PTHR48042:SF12">
    <property type="entry name" value="ABC TRANSPORTER G FAMILY MEMBER 3"/>
    <property type="match status" value="1"/>
</dbReference>
<name>A0ABP0UQ01_9BRYO</name>
<organism evidence="10 11">
    <name type="scientific">Sphagnum troendelagicum</name>
    <dbReference type="NCBI Taxonomy" id="128251"/>
    <lineage>
        <taxon>Eukaryota</taxon>
        <taxon>Viridiplantae</taxon>
        <taxon>Streptophyta</taxon>
        <taxon>Embryophyta</taxon>
        <taxon>Bryophyta</taxon>
        <taxon>Sphagnophytina</taxon>
        <taxon>Sphagnopsida</taxon>
        <taxon>Sphagnales</taxon>
        <taxon>Sphagnaceae</taxon>
        <taxon>Sphagnum</taxon>
    </lineage>
</organism>
<evidence type="ECO:0000256" key="3">
    <source>
        <dbReference type="ARBA" id="ARBA00022448"/>
    </source>
</evidence>
<evidence type="ECO:0000256" key="6">
    <source>
        <dbReference type="ARBA" id="ARBA00023136"/>
    </source>
</evidence>
<feature type="domain" description="ABC transporter" evidence="9">
    <location>
        <begin position="129"/>
        <end position="382"/>
    </location>
</feature>
<protein>
    <recommendedName>
        <fullName evidence="9">ABC transporter domain-containing protein</fullName>
    </recommendedName>
</protein>
<feature type="transmembrane region" description="Helical" evidence="8">
    <location>
        <begin position="557"/>
        <end position="583"/>
    </location>
</feature>
<comment type="similarity">
    <text evidence="2">Belongs to the ABC transporter superfamily. ABCG family. Eye pigment precursor importer (TC 3.A.1.204) subfamily.</text>
</comment>
<evidence type="ECO:0000256" key="4">
    <source>
        <dbReference type="ARBA" id="ARBA00022692"/>
    </source>
</evidence>
<dbReference type="PROSITE" id="PS50893">
    <property type="entry name" value="ABC_TRANSPORTER_2"/>
    <property type="match status" value="1"/>
</dbReference>
<evidence type="ECO:0000313" key="11">
    <source>
        <dbReference type="Proteomes" id="UP001497512"/>
    </source>
</evidence>
<evidence type="ECO:0000313" key="10">
    <source>
        <dbReference type="EMBL" id="CAK9227176.1"/>
    </source>
</evidence>
<evidence type="ECO:0000256" key="2">
    <source>
        <dbReference type="ARBA" id="ARBA00005814"/>
    </source>
</evidence>
<evidence type="ECO:0000256" key="8">
    <source>
        <dbReference type="SAM" id="Phobius"/>
    </source>
</evidence>
<dbReference type="InterPro" id="IPR027417">
    <property type="entry name" value="P-loop_NTPase"/>
</dbReference>
<feature type="transmembrane region" description="Helical" evidence="8">
    <location>
        <begin position="712"/>
        <end position="739"/>
    </location>
</feature>
<comment type="subcellular location">
    <subcellularLocation>
        <location evidence="1">Membrane</location>
        <topology evidence="1">Multi-pass membrane protein</topology>
    </subcellularLocation>
</comment>
<dbReference type="InterPro" id="IPR052215">
    <property type="entry name" value="Plant_ABCG"/>
</dbReference>
<feature type="transmembrane region" description="Helical" evidence="8">
    <location>
        <begin position="515"/>
        <end position="536"/>
    </location>
</feature>
<keyword evidence="5 8" id="KW-1133">Transmembrane helix</keyword>
<dbReference type="Proteomes" id="UP001497512">
    <property type="component" value="Chromosome 5"/>
</dbReference>
<keyword evidence="3" id="KW-0813">Transport</keyword>
<keyword evidence="4 8" id="KW-0812">Transmembrane</keyword>
<dbReference type="Pfam" id="PF01061">
    <property type="entry name" value="ABC2_membrane"/>
    <property type="match status" value="1"/>
</dbReference>
<dbReference type="InterPro" id="IPR003439">
    <property type="entry name" value="ABC_transporter-like_ATP-bd"/>
</dbReference>
<dbReference type="InterPro" id="IPR013525">
    <property type="entry name" value="ABC2_TM"/>
</dbReference>
<sequence length="750" mass="81977">MGDVSPPPDPISSAQSANERHGPSRSPLGLGTTITTTTITVQDHEIDCPSSDVDAGSQLNPDSPMTKPLPHVVATASQAAAEPLKPVFATPPPPPLLQDIPRTSVIFSPSNAMEAPDPIKKPEKGSATLVWRDVTVTTTGGGGCKRQVEMAPPTKVLKSSTGFARPGSMLSIMGSACSGKNILLKSLAGQLPNSAKLYGEIRLNGFQQPLPHGTYAYVRAEEELIESLTVREHLYYSALLQLPSRLPLSKKLSQVDACISEMDLEELVSIRIGCSHKTGGLSRFERKRLSLAVHMLSCPYLLFLEEPTYGLDSLAGVLVIATLRKLASTRQCTVIMTMQQATSHAWPLLDQLCLLSNGTTVYFGPSKGALEQFANAGFPCPRLQNPTDHFLGLIDTSLDHVNSDEESGDQMWSQIESSAVLRTLEATFQASSEAELVQSLVVQLSENEGPVLESTGHPGLLICISVLIWRSCVSMGREFGYYWLRLLLSAVLTLCIGTMYFNLGHSVDSIRGRTAAVFVTISFLGMLSIVGFPAMVKEVKIIYQEIAQRQTGVSKFIFANMLASIPFLLVLAFVCSSISYFLIGLHPMFTLFMYFVINIFMCFAIMDGLMMFIATILPKVFEGMVATLSIQILMLLLAGYFRLADDLPKPVWTYPISYLSFYTYSIQGLLQNEYVGVTFPSTIPKAPPISAQVTLQNAFQAPDTMLGKWVNVLILAVMAIGYRVLVSVSFLLFQAVTLYKHKSLRRSQNE</sequence>